<accession>A0A0R3WCS7</accession>
<reference evidence="1 2" key="2">
    <citation type="submission" date="2018-11" db="EMBL/GenBank/DDBJ databases">
        <authorList>
            <consortium name="Pathogen Informatics"/>
        </authorList>
    </citation>
    <scope>NUCLEOTIDE SEQUENCE [LARGE SCALE GENOMIC DNA]</scope>
</reference>
<dbReference type="Gene3D" id="1.10.238.10">
    <property type="entry name" value="EF-hand"/>
    <property type="match status" value="1"/>
</dbReference>
<evidence type="ECO:0000313" key="1">
    <source>
        <dbReference type="EMBL" id="VDK40484.1"/>
    </source>
</evidence>
<reference evidence="3" key="1">
    <citation type="submission" date="2017-02" db="UniProtKB">
        <authorList>
            <consortium name="WormBaseParasite"/>
        </authorList>
    </citation>
    <scope>IDENTIFICATION</scope>
</reference>
<name>A0A0R3WCS7_TAEAS</name>
<protein>
    <submittedName>
        <fullName evidence="3">EF-hand domain-containing protein</fullName>
    </submittedName>
</protein>
<sequence length="212" mass="24218">MYLQLTGLKMRDISNEEMKGFLHSTLGITNLHSLDGICRASAKMNYDLPPTSKRHISPSAFVRTLSIMLRGTINDRAELAFYAMDFDSDGLLRKTVEIRRLLQDSFDASIAAQNAEIDPEEPIRDVVNYLCDKLNCTITSHVSLQNFQEKCLQRPWIVECLLPCIPEERVNYIFQNLFTINVYIPSIETEIEPTGLMTKCVSIRKSTYSMVK</sequence>
<evidence type="ECO:0000313" key="2">
    <source>
        <dbReference type="Proteomes" id="UP000282613"/>
    </source>
</evidence>
<dbReference type="AlphaFoldDB" id="A0A0R3WCS7"/>
<dbReference type="OrthoDB" id="191686at2759"/>
<dbReference type="Proteomes" id="UP000282613">
    <property type="component" value="Unassembled WGS sequence"/>
</dbReference>
<evidence type="ECO:0000313" key="3">
    <source>
        <dbReference type="WBParaSite" id="TASK_0000852301-mRNA-1"/>
    </source>
</evidence>
<dbReference type="STRING" id="60517.A0A0R3WCS7"/>
<dbReference type="WBParaSite" id="TASK_0000852301-mRNA-1">
    <property type="protein sequence ID" value="TASK_0000852301-mRNA-1"/>
    <property type="gene ID" value="TASK_0000852301"/>
</dbReference>
<proteinExistence type="predicted"/>
<dbReference type="EMBL" id="UYRS01018822">
    <property type="protein sequence ID" value="VDK40484.1"/>
    <property type="molecule type" value="Genomic_DNA"/>
</dbReference>
<dbReference type="SUPFAM" id="SSF47473">
    <property type="entry name" value="EF-hand"/>
    <property type="match status" value="1"/>
</dbReference>
<keyword evidence="2" id="KW-1185">Reference proteome</keyword>
<organism evidence="3">
    <name type="scientific">Taenia asiatica</name>
    <name type="common">Asian tapeworm</name>
    <dbReference type="NCBI Taxonomy" id="60517"/>
    <lineage>
        <taxon>Eukaryota</taxon>
        <taxon>Metazoa</taxon>
        <taxon>Spiralia</taxon>
        <taxon>Lophotrochozoa</taxon>
        <taxon>Platyhelminthes</taxon>
        <taxon>Cestoda</taxon>
        <taxon>Eucestoda</taxon>
        <taxon>Cyclophyllidea</taxon>
        <taxon>Taeniidae</taxon>
        <taxon>Taenia</taxon>
    </lineage>
</organism>
<gene>
    <name evidence="1" type="ORF">TASK_LOCUS8524</name>
</gene>
<dbReference type="InterPro" id="IPR011992">
    <property type="entry name" value="EF-hand-dom_pair"/>
</dbReference>